<feature type="domain" description="Anoctamin dimerisation" evidence="11">
    <location>
        <begin position="74"/>
        <end position="295"/>
    </location>
</feature>
<dbReference type="InterPro" id="IPR007632">
    <property type="entry name" value="Anoctamin"/>
</dbReference>
<keyword evidence="3" id="KW-1003">Cell membrane</keyword>
<feature type="transmembrane region" description="Helical" evidence="8">
    <location>
        <begin position="849"/>
        <end position="870"/>
    </location>
</feature>
<evidence type="ECO:0000256" key="3">
    <source>
        <dbReference type="ARBA" id="ARBA00022475"/>
    </source>
</evidence>
<dbReference type="PANTHER" id="PTHR12308:SF83">
    <property type="entry name" value="ANOCTAMIN"/>
    <property type="match status" value="1"/>
</dbReference>
<dbReference type="InterPro" id="IPR032394">
    <property type="entry name" value="Anoct_dimer"/>
</dbReference>
<accession>A0A210R0U2</accession>
<keyword evidence="13" id="KW-1185">Reference proteome</keyword>
<keyword evidence="5 8" id="KW-1133">Transmembrane helix</keyword>
<dbReference type="Proteomes" id="UP000242188">
    <property type="component" value="Unassembled WGS sequence"/>
</dbReference>
<dbReference type="Pfam" id="PF04547">
    <property type="entry name" value="Anoctamin"/>
    <property type="match status" value="1"/>
</dbReference>
<dbReference type="GO" id="GO:0005254">
    <property type="term" value="F:chloride channel activity"/>
    <property type="evidence" value="ECO:0007669"/>
    <property type="project" value="TreeGrafter"/>
</dbReference>
<evidence type="ECO:0000259" key="11">
    <source>
        <dbReference type="Pfam" id="PF16178"/>
    </source>
</evidence>
<feature type="transmembrane region" description="Helical" evidence="8">
    <location>
        <begin position="309"/>
        <end position="333"/>
    </location>
</feature>
<dbReference type="Pfam" id="PF16178">
    <property type="entry name" value="Anoct_dimer"/>
    <property type="match status" value="1"/>
</dbReference>
<dbReference type="AlphaFoldDB" id="A0A210R0U2"/>
<organism evidence="12 13">
    <name type="scientific">Mizuhopecten yessoensis</name>
    <name type="common">Japanese scallop</name>
    <name type="synonym">Patinopecten yessoensis</name>
    <dbReference type="NCBI Taxonomy" id="6573"/>
    <lineage>
        <taxon>Eukaryota</taxon>
        <taxon>Metazoa</taxon>
        <taxon>Spiralia</taxon>
        <taxon>Lophotrochozoa</taxon>
        <taxon>Mollusca</taxon>
        <taxon>Bivalvia</taxon>
        <taxon>Autobranchia</taxon>
        <taxon>Pteriomorphia</taxon>
        <taxon>Pectinida</taxon>
        <taxon>Pectinoidea</taxon>
        <taxon>Pectinidae</taxon>
        <taxon>Mizuhopecten</taxon>
    </lineage>
</organism>
<proteinExistence type="inferred from homology"/>
<dbReference type="InterPro" id="IPR049452">
    <property type="entry name" value="Anoctamin_TM"/>
</dbReference>
<sequence>MAGAVDDDVKLHMLAAEETADDLDDVRVEVRNGSEDQEKSSEVSPNGTGVDRDDSADEEDADTQDKSVQGRKLFFKDGHRRIDYILAYTVEEDGKPEDVEEARLAREVFERNLVGEGLQLEYDQREGEAKYVKVHIPWEVLTRYAEILKVKVPVKKNPMKAMSARLWATLTGMVKKMFAPFELDKEVMPTIPRRFTLPYSRTKEYLYDIPEDRESFFSLVARSRIVNFILRRKAFSDDKNHEYAFGINKMIADEYYTAAYPLHEGHWKEGSAENERKRLYDHWANLRCFFKFQPLDHVRSYFGEKIGIYFTWLGFYTQMLIPASIVGLVVFIYGCAISGSSYPAVEICNPKNNFTMCPLCDYQCPYWSLHDTCSNAKASRIFDNGGTVFFAIFMAFWGTLFLEFWKRKEATMQYRWDLTDFHHEEQPPRPEYLAKLSNCDTYKIHPVTGMKEPYMPFWTKRFPVFLASYSVMLFMGLLAISAVIGVIAYRVALLAALQAFTRDESKTADNSTLATTKALIYQNASVLTTVTAACLNLLFIIILNMIYTRVAFWLTDQETIRTQKDYDDSITIKLFALQFVNYYSSIVYIAFFKGRILGRPGAYNHLFGGRQEECGSGGCLIELCIQLAIIMTGKQLIMNNCTEVLLPKVIKWIKRMIWKESKEKKMLKTPWEKDYKLDATSTAALFHEYLEMVLQFGFLTLFVAAFPLGPLFALLNNMLEIRFDAAKFITQLRRPLAERSPNIGVWYNILYGISRIAIISNAFIIALTSDFIPRLVYEQAYSPDGSLRGYTNATLSFFNTTDFSPENRPSYAGSELVEFCRYRDLRSPPWSDDKYNFTEMYWHIFAARFVFVVIFENLIVVITGLIAYVIPDVPHSLKVQIRRENYIANEIVIKTELLRAHGEDVDDIMGTIMDDEVRRYHTTDLGSMTLVNRKPNEGPSTEV</sequence>
<keyword evidence="7" id="KW-0325">Glycoprotein</keyword>
<evidence type="ECO:0000256" key="9">
    <source>
        <dbReference type="SAM" id="MobiDB-lite"/>
    </source>
</evidence>
<keyword evidence="6 8" id="KW-0472">Membrane</keyword>
<keyword evidence="4 8" id="KW-0812">Transmembrane</keyword>
<comment type="caution">
    <text evidence="12">The sequence shown here is derived from an EMBL/GenBank/DDBJ whole genome shotgun (WGS) entry which is preliminary data.</text>
</comment>
<evidence type="ECO:0000256" key="7">
    <source>
        <dbReference type="ARBA" id="ARBA00023180"/>
    </source>
</evidence>
<feature type="transmembrane region" description="Helical" evidence="8">
    <location>
        <begin position="696"/>
        <end position="715"/>
    </location>
</feature>
<feature type="compositionally biased region" description="Basic and acidic residues" evidence="9">
    <location>
        <begin position="25"/>
        <end position="41"/>
    </location>
</feature>
<feature type="region of interest" description="Disordered" evidence="9">
    <location>
        <begin position="16"/>
        <end position="70"/>
    </location>
</feature>
<feature type="transmembrane region" description="Helical" evidence="8">
    <location>
        <begin position="526"/>
        <end position="547"/>
    </location>
</feature>
<evidence type="ECO:0000256" key="5">
    <source>
        <dbReference type="ARBA" id="ARBA00022989"/>
    </source>
</evidence>
<dbReference type="EMBL" id="NEDP02000962">
    <property type="protein sequence ID" value="OWF54627.1"/>
    <property type="molecule type" value="Genomic_DNA"/>
</dbReference>
<comment type="subcellular location">
    <subcellularLocation>
        <location evidence="1">Cell membrane</location>
        <topology evidence="1">Multi-pass membrane protein</topology>
    </subcellularLocation>
    <subcellularLocation>
        <location evidence="8">Membrane</location>
        <topology evidence="8">Multi-pass membrane protein</topology>
    </subcellularLocation>
</comment>
<dbReference type="GO" id="GO:0046983">
    <property type="term" value="F:protein dimerization activity"/>
    <property type="evidence" value="ECO:0007669"/>
    <property type="project" value="InterPro"/>
</dbReference>
<evidence type="ECO:0000256" key="8">
    <source>
        <dbReference type="RuleBase" id="RU280814"/>
    </source>
</evidence>
<dbReference type="OrthoDB" id="296386at2759"/>
<dbReference type="PANTHER" id="PTHR12308">
    <property type="entry name" value="ANOCTAMIN"/>
    <property type="match status" value="1"/>
</dbReference>
<name>A0A210R0U2_MIZYE</name>
<evidence type="ECO:0000256" key="4">
    <source>
        <dbReference type="ARBA" id="ARBA00022692"/>
    </source>
</evidence>
<evidence type="ECO:0000256" key="2">
    <source>
        <dbReference type="ARBA" id="ARBA00009671"/>
    </source>
</evidence>
<protein>
    <recommendedName>
        <fullName evidence="8">Anoctamin</fullName>
    </recommendedName>
</protein>
<evidence type="ECO:0000256" key="1">
    <source>
        <dbReference type="ARBA" id="ARBA00004651"/>
    </source>
</evidence>
<dbReference type="GO" id="GO:0005886">
    <property type="term" value="C:plasma membrane"/>
    <property type="evidence" value="ECO:0007669"/>
    <property type="project" value="UniProtKB-SubCell"/>
</dbReference>
<evidence type="ECO:0000259" key="10">
    <source>
        <dbReference type="Pfam" id="PF04547"/>
    </source>
</evidence>
<gene>
    <name evidence="12" type="ORF">KP79_PYT07748</name>
</gene>
<reference evidence="12 13" key="1">
    <citation type="journal article" date="2017" name="Nat. Ecol. Evol.">
        <title>Scallop genome provides insights into evolution of bilaterian karyotype and development.</title>
        <authorList>
            <person name="Wang S."/>
            <person name="Zhang J."/>
            <person name="Jiao W."/>
            <person name="Li J."/>
            <person name="Xun X."/>
            <person name="Sun Y."/>
            <person name="Guo X."/>
            <person name="Huan P."/>
            <person name="Dong B."/>
            <person name="Zhang L."/>
            <person name="Hu X."/>
            <person name="Sun X."/>
            <person name="Wang J."/>
            <person name="Zhao C."/>
            <person name="Wang Y."/>
            <person name="Wang D."/>
            <person name="Huang X."/>
            <person name="Wang R."/>
            <person name="Lv J."/>
            <person name="Li Y."/>
            <person name="Zhang Z."/>
            <person name="Liu B."/>
            <person name="Lu W."/>
            <person name="Hui Y."/>
            <person name="Liang J."/>
            <person name="Zhou Z."/>
            <person name="Hou R."/>
            <person name="Li X."/>
            <person name="Liu Y."/>
            <person name="Li H."/>
            <person name="Ning X."/>
            <person name="Lin Y."/>
            <person name="Zhao L."/>
            <person name="Xing Q."/>
            <person name="Dou J."/>
            <person name="Li Y."/>
            <person name="Mao J."/>
            <person name="Guo H."/>
            <person name="Dou H."/>
            <person name="Li T."/>
            <person name="Mu C."/>
            <person name="Jiang W."/>
            <person name="Fu Q."/>
            <person name="Fu X."/>
            <person name="Miao Y."/>
            <person name="Liu J."/>
            <person name="Yu Q."/>
            <person name="Li R."/>
            <person name="Liao H."/>
            <person name="Li X."/>
            <person name="Kong Y."/>
            <person name="Jiang Z."/>
            <person name="Chourrout D."/>
            <person name="Li R."/>
            <person name="Bao Z."/>
        </authorList>
    </citation>
    <scope>NUCLEOTIDE SEQUENCE [LARGE SCALE GENOMIC DNA]</scope>
    <source>
        <strain evidence="12 13">PY_sf001</strain>
    </source>
</reference>
<feature type="transmembrane region" description="Helical" evidence="8">
    <location>
        <begin position="745"/>
        <end position="767"/>
    </location>
</feature>
<feature type="transmembrane region" description="Helical" evidence="8">
    <location>
        <begin position="387"/>
        <end position="405"/>
    </location>
</feature>
<comment type="similarity">
    <text evidence="2 8">Belongs to the anoctamin family.</text>
</comment>
<feature type="transmembrane region" description="Helical" evidence="8">
    <location>
        <begin position="464"/>
        <end position="489"/>
    </location>
</feature>
<evidence type="ECO:0000256" key="6">
    <source>
        <dbReference type="ARBA" id="ARBA00023136"/>
    </source>
</evidence>
<evidence type="ECO:0000313" key="12">
    <source>
        <dbReference type="EMBL" id="OWF54627.1"/>
    </source>
</evidence>
<evidence type="ECO:0000313" key="13">
    <source>
        <dbReference type="Proteomes" id="UP000242188"/>
    </source>
</evidence>
<feature type="domain" description="Anoctamin transmembrane" evidence="10">
    <location>
        <begin position="298"/>
        <end position="884"/>
    </location>
</feature>
<comment type="caution">
    <text evidence="8">Lacks conserved residue(s) required for the propagation of feature annotation.</text>
</comment>